<accession>A0A9E5MPH1</accession>
<evidence type="ECO:0000313" key="2">
    <source>
        <dbReference type="Proteomes" id="UP000787472"/>
    </source>
</evidence>
<dbReference type="EMBL" id="JAAONZ010000023">
    <property type="protein sequence ID" value="NHO68030.1"/>
    <property type="molecule type" value="Genomic_DNA"/>
</dbReference>
<evidence type="ECO:0000313" key="1">
    <source>
        <dbReference type="EMBL" id="NHO68030.1"/>
    </source>
</evidence>
<sequence>MKLQYDSQPGTETLILENERLWRVEMFLKRNEDDTYSLVALSGINSRPAELTKLQGPYQILEQGVAARSAIARQLQNKGFSVQIDQHSIWQLQAQKAIQSVRQQRADSQGNYAFHPDDVL</sequence>
<comment type="caution">
    <text evidence="1">The sequence shown here is derived from an EMBL/GenBank/DDBJ whole genome shotgun (WGS) entry which is preliminary data.</text>
</comment>
<dbReference type="Proteomes" id="UP000787472">
    <property type="component" value="Unassembled WGS sequence"/>
</dbReference>
<dbReference type="Pfam" id="PF24876">
    <property type="entry name" value="PA4575"/>
    <property type="match status" value="1"/>
</dbReference>
<keyword evidence="2" id="KW-1185">Reference proteome</keyword>
<dbReference type="InterPro" id="IPR056903">
    <property type="entry name" value="PA4575-like"/>
</dbReference>
<reference evidence="1" key="1">
    <citation type="submission" date="2020-03" db="EMBL/GenBank/DDBJ databases">
        <authorList>
            <person name="Guo F."/>
        </authorList>
    </citation>
    <scope>NUCLEOTIDE SEQUENCE</scope>
    <source>
        <strain evidence="1">JCM 30134</strain>
    </source>
</reference>
<dbReference type="AlphaFoldDB" id="A0A9E5MPH1"/>
<proteinExistence type="predicted"/>
<dbReference type="RefSeq" id="WP_167191643.1">
    <property type="nucleotide sequence ID" value="NZ_JAAONZ010000023.1"/>
</dbReference>
<name>A0A9E5MPH1_9GAMM</name>
<organism evidence="1 2">
    <name type="scientific">Pseudomaricurvus hydrocarbonicus</name>
    <dbReference type="NCBI Taxonomy" id="1470433"/>
    <lineage>
        <taxon>Bacteria</taxon>
        <taxon>Pseudomonadati</taxon>
        <taxon>Pseudomonadota</taxon>
        <taxon>Gammaproteobacteria</taxon>
        <taxon>Cellvibrionales</taxon>
        <taxon>Cellvibrionaceae</taxon>
        <taxon>Pseudomaricurvus</taxon>
    </lineage>
</organism>
<protein>
    <submittedName>
        <fullName evidence="1">Uncharacterized protein</fullName>
    </submittedName>
</protein>
<gene>
    <name evidence="1" type="ORF">G8770_20985</name>
</gene>